<dbReference type="GO" id="GO:0005829">
    <property type="term" value="C:cytosol"/>
    <property type="evidence" value="ECO:0007669"/>
    <property type="project" value="TreeGrafter"/>
</dbReference>
<feature type="repeat" description="ANK" evidence="3">
    <location>
        <begin position="205"/>
        <end position="241"/>
    </location>
</feature>
<dbReference type="InterPro" id="IPR051070">
    <property type="entry name" value="NF-kappa-B_inhibitor"/>
</dbReference>
<feature type="repeat" description="ANK" evidence="3">
    <location>
        <begin position="378"/>
        <end position="410"/>
    </location>
</feature>
<evidence type="ECO:0000313" key="5">
    <source>
        <dbReference type="Ensembl" id="ENSPCEP00000008052.1"/>
    </source>
</evidence>
<dbReference type="PANTHER" id="PTHR46680">
    <property type="entry name" value="NF-KAPPA-B INHIBITOR ALPHA"/>
    <property type="match status" value="1"/>
</dbReference>
<dbReference type="Pfam" id="PF12796">
    <property type="entry name" value="Ank_2"/>
    <property type="match status" value="3"/>
</dbReference>
<organism evidence="5 6">
    <name type="scientific">Pelusios castaneus</name>
    <name type="common">West African mud turtle</name>
    <dbReference type="NCBI Taxonomy" id="367368"/>
    <lineage>
        <taxon>Eukaryota</taxon>
        <taxon>Metazoa</taxon>
        <taxon>Chordata</taxon>
        <taxon>Craniata</taxon>
        <taxon>Vertebrata</taxon>
        <taxon>Euteleostomi</taxon>
        <taxon>Archelosauria</taxon>
        <taxon>Testudinata</taxon>
        <taxon>Testudines</taxon>
        <taxon>Pleurodira</taxon>
        <taxon>Pelomedusidae</taxon>
        <taxon>Pelusios</taxon>
    </lineage>
</organism>
<dbReference type="Ensembl" id="ENSPCET00000008335.1">
    <property type="protein sequence ID" value="ENSPCEP00000008052.1"/>
    <property type="gene ID" value="ENSPCEG00000006478.1"/>
</dbReference>
<keyword evidence="6" id="KW-1185">Reference proteome</keyword>
<accession>A0A8C8RQD5</accession>
<feature type="compositionally biased region" description="Low complexity" evidence="4">
    <location>
        <begin position="446"/>
        <end position="458"/>
    </location>
</feature>
<dbReference type="AlphaFoldDB" id="A0A8C8RQD5"/>
<feature type="repeat" description="ANK" evidence="3">
    <location>
        <begin position="242"/>
        <end position="274"/>
    </location>
</feature>
<reference evidence="5" key="2">
    <citation type="submission" date="2025-09" db="UniProtKB">
        <authorList>
            <consortium name="Ensembl"/>
        </authorList>
    </citation>
    <scope>IDENTIFICATION</scope>
</reference>
<feature type="region of interest" description="Disordered" evidence="4">
    <location>
        <begin position="431"/>
        <end position="533"/>
    </location>
</feature>
<dbReference type="PRINTS" id="PR01415">
    <property type="entry name" value="ANKYRIN"/>
</dbReference>
<evidence type="ECO:0000256" key="2">
    <source>
        <dbReference type="ARBA" id="ARBA00023043"/>
    </source>
</evidence>
<feature type="compositionally biased region" description="Gly residues" evidence="4">
    <location>
        <begin position="16"/>
        <end position="25"/>
    </location>
</feature>
<keyword evidence="2 3" id="KW-0040">ANK repeat</keyword>
<sequence>MAEEMPVDLRTWRKGGTTGCQGGGVPRPKDLGREQAAHGTWAFSVPGHGAEESPKPPPPRLGAPSPGSPEEGGRKAETSLPLRKRRYAVREPGRDQPEPPAGKVPKTESEEGEEGASAEQRPTFCNGYCPPYVTVGYPRLPAAYYPDLAGSFLVPERSPFFHPVAPHPLLPTPLLRLSATPYPLLCPLETQLAADIATATKQDEDGDTALHIAVAQGNLPVAQRLVSLFLQGQRDLDIYNNLWQTPLHLAVITTQPTMVKLLLSHGASPMALDRNGQTSVHLACEHSSPRCLRELLEGSSDRPELEVRNYEGLTPLHVAVGTSNRDTVLLLLEYGADIDAVDIKSGRSPLLHAVENNNLDMVELLIQNGASVNAQSYAGCTALHMASGRGLLDALRLLVRNGADCGIKNYHNDTALMVAKNRRVIDILRGKASRPPSAPDGSQDRASPTPSSASSPSARLTPNGLPSASPGSPPSALSPPHAPGAHRTAPTNQRTETAEPANGASTPSPLHGVKLEGNRALPSLGQSMGSATAPKPFMRLTESLLEPALHGAIYPIVPPGQDPSTNHFPILPVAFHPPIVSLTQGLPPNRIHPRGTGLDQSRTLRGAGNRPSNAAKGQQLCSGDLGGS</sequence>
<feature type="compositionally biased region" description="Basic and acidic residues" evidence="4">
    <location>
        <begin position="88"/>
        <end position="97"/>
    </location>
</feature>
<feature type="compositionally biased region" description="Pro residues" evidence="4">
    <location>
        <begin position="471"/>
        <end position="482"/>
    </location>
</feature>
<dbReference type="GO" id="GO:0051059">
    <property type="term" value="F:NF-kappaB binding"/>
    <property type="evidence" value="ECO:0007669"/>
    <property type="project" value="TreeGrafter"/>
</dbReference>
<evidence type="ECO:0000256" key="4">
    <source>
        <dbReference type="SAM" id="MobiDB-lite"/>
    </source>
</evidence>
<name>A0A8C8RQD5_9SAUR</name>
<dbReference type="Proteomes" id="UP000694393">
    <property type="component" value="Unplaced"/>
</dbReference>
<feature type="compositionally biased region" description="Basic and acidic residues" evidence="4">
    <location>
        <begin position="27"/>
        <end position="36"/>
    </location>
</feature>
<feature type="region of interest" description="Disordered" evidence="4">
    <location>
        <begin position="585"/>
        <end position="628"/>
    </location>
</feature>
<feature type="repeat" description="ANK" evidence="3">
    <location>
        <begin position="345"/>
        <end position="377"/>
    </location>
</feature>
<evidence type="ECO:0000256" key="1">
    <source>
        <dbReference type="ARBA" id="ARBA00022737"/>
    </source>
</evidence>
<evidence type="ECO:0000313" key="6">
    <source>
        <dbReference type="Proteomes" id="UP000694393"/>
    </source>
</evidence>
<feature type="region of interest" description="Disordered" evidence="4">
    <location>
        <begin position="1"/>
        <end position="122"/>
    </location>
</feature>
<feature type="repeat" description="ANK" evidence="3">
    <location>
        <begin position="311"/>
        <end position="343"/>
    </location>
</feature>
<dbReference type="Gene3D" id="1.25.40.20">
    <property type="entry name" value="Ankyrin repeat-containing domain"/>
    <property type="match status" value="1"/>
</dbReference>
<dbReference type="SMART" id="SM00248">
    <property type="entry name" value="ANK"/>
    <property type="match status" value="6"/>
</dbReference>
<dbReference type="InterPro" id="IPR036770">
    <property type="entry name" value="Ankyrin_rpt-contain_sf"/>
</dbReference>
<dbReference type="PROSITE" id="PS50088">
    <property type="entry name" value="ANK_REPEAT"/>
    <property type="match status" value="5"/>
</dbReference>
<dbReference type="GO" id="GO:0071356">
    <property type="term" value="P:cellular response to tumor necrosis factor"/>
    <property type="evidence" value="ECO:0007669"/>
    <property type="project" value="TreeGrafter"/>
</dbReference>
<dbReference type="InterPro" id="IPR002110">
    <property type="entry name" value="Ankyrin_rpt"/>
</dbReference>
<dbReference type="SUPFAM" id="SSF48403">
    <property type="entry name" value="Ankyrin repeat"/>
    <property type="match status" value="1"/>
</dbReference>
<reference evidence="5" key="1">
    <citation type="submission" date="2025-08" db="UniProtKB">
        <authorList>
            <consortium name="Ensembl"/>
        </authorList>
    </citation>
    <scope>IDENTIFICATION</scope>
</reference>
<proteinExistence type="predicted"/>
<protein>
    <submittedName>
        <fullName evidence="5">BCL3 transcription coactivator</fullName>
    </submittedName>
</protein>
<keyword evidence="1" id="KW-0677">Repeat</keyword>
<dbReference type="PROSITE" id="PS50297">
    <property type="entry name" value="ANK_REP_REGION"/>
    <property type="match status" value="5"/>
</dbReference>
<evidence type="ECO:0000256" key="3">
    <source>
        <dbReference type="PROSITE-ProRule" id="PRU00023"/>
    </source>
</evidence>
<feature type="compositionally biased region" description="Polar residues" evidence="4">
    <location>
        <begin position="610"/>
        <end position="621"/>
    </location>
</feature>
<dbReference type="PANTHER" id="PTHR46680:SF2">
    <property type="entry name" value="NF-KAPPA-B INHIBITOR ZETA"/>
    <property type="match status" value="1"/>
</dbReference>